<organism evidence="1 2">
    <name type="scientific">Methylophaga lonarensis MPL</name>
    <dbReference type="NCBI Taxonomy" id="1286106"/>
    <lineage>
        <taxon>Bacteria</taxon>
        <taxon>Pseudomonadati</taxon>
        <taxon>Pseudomonadota</taxon>
        <taxon>Gammaproteobacteria</taxon>
        <taxon>Thiotrichales</taxon>
        <taxon>Piscirickettsiaceae</taxon>
        <taxon>Methylophaga</taxon>
    </lineage>
</organism>
<dbReference type="Proteomes" id="UP000012019">
    <property type="component" value="Unassembled WGS sequence"/>
</dbReference>
<dbReference type="STRING" id="1286106.MPL1_09632"/>
<dbReference type="RefSeq" id="WP_009726896.1">
    <property type="nucleotide sequence ID" value="NZ_APHR01000051.1"/>
</dbReference>
<evidence type="ECO:0000313" key="2">
    <source>
        <dbReference type="Proteomes" id="UP000012019"/>
    </source>
</evidence>
<protein>
    <submittedName>
        <fullName evidence="1">Surface adhesin</fullName>
    </submittedName>
</protein>
<evidence type="ECO:0000313" key="1">
    <source>
        <dbReference type="EMBL" id="EMR12603.1"/>
    </source>
</evidence>
<dbReference type="EMBL" id="APHR01000051">
    <property type="protein sequence ID" value="EMR12603.1"/>
    <property type="molecule type" value="Genomic_DNA"/>
</dbReference>
<dbReference type="eggNOG" id="COG3210">
    <property type="taxonomic scope" value="Bacteria"/>
</dbReference>
<dbReference type="GO" id="GO:0003824">
    <property type="term" value="F:catalytic activity"/>
    <property type="evidence" value="ECO:0007669"/>
    <property type="project" value="UniProtKB-ARBA"/>
</dbReference>
<keyword evidence="2" id="KW-1185">Reference proteome</keyword>
<name>M7NV00_9GAMM</name>
<dbReference type="InterPro" id="IPR025157">
    <property type="entry name" value="Hemagglutinin_rpt"/>
</dbReference>
<feature type="non-terminal residue" evidence="1">
    <location>
        <position position="1"/>
    </location>
</feature>
<reference evidence="1 2" key="1">
    <citation type="journal article" date="2013" name="Genome Announc.">
        <title>Draft Genome Sequence of Methylophaga lonarensis MPLT, a Haloalkaliphilic (Non-Methane-Utilizing) Methylotroph.</title>
        <authorList>
            <person name="Shetty S.A."/>
            <person name="Marathe N.P."/>
            <person name="Munot H."/>
            <person name="Antony C.P."/>
            <person name="Dhotre D.P."/>
            <person name="Murrell J.C."/>
            <person name="Shouche Y.S."/>
        </authorList>
    </citation>
    <scope>NUCLEOTIDE SEQUENCE [LARGE SCALE GENOMIC DNA]</scope>
    <source>
        <strain evidence="1 2">MPL</strain>
    </source>
</reference>
<dbReference type="PATRIC" id="fig|1286106.3.peg.1929"/>
<dbReference type="Pfam" id="PF13332">
    <property type="entry name" value="Fil_haemagg_2"/>
    <property type="match status" value="1"/>
</dbReference>
<proteinExistence type="predicted"/>
<accession>M7NV00</accession>
<comment type="caution">
    <text evidence="1">The sequence shown here is derived from an EMBL/GenBank/DDBJ whole genome shotgun (WGS) entry which is preliminary data.</text>
</comment>
<gene>
    <name evidence="1" type="ORF">MPL1_09632</name>
</gene>
<sequence length="528" mass="56030">NNTQVSAGEVLALNSGKDTNLIGANASGKQVIVDVAGDLNIESVQDTATSKANQNNTGISASMPIGAEIPSVSISNSKQKSNSNYASVYQQSGIKAGEEGFDITVAGNTDLKGALIESTANADRNQLTTGTLTVSNIENYMDAKASTRGMTLSSDMMTSKYAATKGLVSNLQNYGEADVKDSSTTLSAVSPASITIIDEATQIALTDKNAEETIAALNRDTSDTNRVLARPDMEALQEKAQQEQADRLLLSSTISTFTDEAFKKMFLVKAEIFEVARDDEGKVVHDSDGNPIMYALDETEKLKLKENGENKKINVFTNGLFNDESAAASYSVQMSEAPVDEKVYLVYFPEANNFFSELLIAGYQKSLESAVLGNTNATQEIINLSQIYGQDGLNLVGHSRGAMTIGNALETLQTMGLVDPLSDTSIKFVGPAYSAQEAANSLDQLSGGNQTTVELQNHAADFVGRLIGGNQATYGEVPEGSSLIKEWINIFGQATSTHSCYGGASDVCGDTYGKPISVNIPARLGVEN</sequence>
<dbReference type="AlphaFoldDB" id="M7NV00"/>